<dbReference type="Proteomes" id="UP000179001">
    <property type="component" value="Unassembled WGS sequence"/>
</dbReference>
<reference evidence="1 2" key="1">
    <citation type="journal article" date="2016" name="Nat. Commun.">
        <title>Thousands of microbial genomes shed light on interconnected biogeochemical processes in an aquifer system.</title>
        <authorList>
            <person name="Anantharaman K."/>
            <person name="Brown C.T."/>
            <person name="Hug L.A."/>
            <person name="Sharon I."/>
            <person name="Castelle C.J."/>
            <person name="Probst A.J."/>
            <person name="Thomas B.C."/>
            <person name="Singh A."/>
            <person name="Wilkins M.J."/>
            <person name="Karaoz U."/>
            <person name="Brodie E.L."/>
            <person name="Williams K.H."/>
            <person name="Hubbard S.S."/>
            <person name="Banfield J.F."/>
        </authorList>
    </citation>
    <scope>NUCLEOTIDE SEQUENCE [LARGE SCALE GENOMIC DNA]</scope>
</reference>
<gene>
    <name evidence="1" type="ORF">A2478_00335</name>
</gene>
<dbReference type="EMBL" id="MFGJ01000008">
    <property type="protein sequence ID" value="OGF30885.1"/>
    <property type="molecule type" value="Genomic_DNA"/>
</dbReference>
<comment type="caution">
    <text evidence="1">The sequence shown here is derived from an EMBL/GenBank/DDBJ whole genome shotgun (WGS) entry which is preliminary data.</text>
</comment>
<name>A0A1F5SVX1_9BACT</name>
<accession>A0A1F5SVX1</accession>
<sequence length="143" mass="16732">MGRNKGNSAKEFACLPTVDREEFFVEVAVLESLCRKMFVTAECLSTEMRQLLINRVLENLAESFEKYWQEWERLVSEGRWSAETVCLVDFEGVLYMRMQRFNWNCGCSGRPFAQHGGLYVLYEAVSDAFDNFNKNFLKMRSVH</sequence>
<protein>
    <submittedName>
        <fullName evidence="1">Uncharacterized protein</fullName>
    </submittedName>
</protein>
<proteinExistence type="predicted"/>
<dbReference type="STRING" id="1798002.A2478_00335"/>
<dbReference type="AlphaFoldDB" id="A0A1F5SVX1"/>
<organism evidence="1 2">
    <name type="scientific">Candidatus Falkowbacteria bacterium RIFOXYC2_FULL_36_12</name>
    <dbReference type="NCBI Taxonomy" id="1798002"/>
    <lineage>
        <taxon>Bacteria</taxon>
        <taxon>Candidatus Falkowiibacteriota</taxon>
    </lineage>
</organism>
<evidence type="ECO:0000313" key="1">
    <source>
        <dbReference type="EMBL" id="OGF30885.1"/>
    </source>
</evidence>
<evidence type="ECO:0000313" key="2">
    <source>
        <dbReference type="Proteomes" id="UP000179001"/>
    </source>
</evidence>